<dbReference type="EMBL" id="QRNJ01000089">
    <property type="protein sequence ID" value="RHK33579.1"/>
    <property type="molecule type" value="Genomic_DNA"/>
</dbReference>
<name>A0A415G3D5_9FIRM</name>
<reference evidence="2 3" key="1">
    <citation type="submission" date="2018-08" db="EMBL/GenBank/DDBJ databases">
        <title>A genome reference for cultivated species of the human gut microbiota.</title>
        <authorList>
            <person name="Zou Y."/>
            <person name="Xue W."/>
            <person name="Luo G."/>
        </authorList>
    </citation>
    <scope>NUCLEOTIDE SEQUENCE [LARGE SCALE GENOMIC DNA]</scope>
    <source>
        <strain evidence="2 3">AF45-14BH</strain>
    </source>
</reference>
<evidence type="ECO:0008006" key="4">
    <source>
        <dbReference type="Google" id="ProtNLM"/>
    </source>
</evidence>
<feature type="transmembrane region" description="Helical" evidence="1">
    <location>
        <begin position="384"/>
        <end position="405"/>
    </location>
</feature>
<sequence>MYSRDDIKNAIINGKLKIHPFNEKSLTGIGYNISTTHFALSIKSGVLLNVSKKTEAEGFTYYVNIPANDTVLFFSREYIETDDTIAGTFHSKVSRVCQGLSHISTTLDPTWKGQLLISVNNPMSQSVRMELSPNGNILTMIIQELETKVTGENIHNNNKGRCDLLRSHFMRAKRSIFHRKKQLELEEFIVNEFADSLNGYDDFISEEKTDKYTKVIRDLQILKTRLENHRTLIGEHRYSIGSEGKYRILRDADERELISNCVIARLKQITMEDLNQEYTKMEIEQKSDSIIKEIDKYLFIIKYELEEINHSRRIGWQDWVIEERKYISYRSVLSKYLTGRRVEKYIIVSIITAITMWACIYIVLKICGTTEIKPIKILQDNISALTILIVSLIFNGIVEIVRRIVRRFFS</sequence>
<evidence type="ECO:0000313" key="2">
    <source>
        <dbReference type="EMBL" id="RHK33579.1"/>
    </source>
</evidence>
<dbReference type="GO" id="GO:0008829">
    <property type="term" value="F:dCTP deaminase activity"/>
    <property type="evidence" value="ECO:0007669"/>
    <property type="project" value="InterPro"/>
</dbReference>
<dbReference type="InterPro" id="IPR036157">
    <property type="entry name" value="dUTPase-like_sf"/>
</dbReference>
<evidence type="ECO:0000256" key="1">
    <source>
        <dbReference type="SAM" id="Phobius"/>
    </source>
</evidence>
<gene>
    <name evidence="2" type="ORF">DW068_15545</name>
</gene>
<dbReference type="SUPFAM" id="SSF51283">
    <property type="entry name" value="dUTPase-like"/>
    <property type="match status" value="1"/>
</dbReference>
<proteinExistence type="predicted"/>
<keyword evidence="1" id="KW-1133">Transmembrane helix</keyword>
<comment type="caution">
    <text evidence="2">The sequence shown here is derived from an EMBL/GenBank/DDBJ whole genome shotgun (WGS) entry which is preliminary data.</text>
</comment>
<dbReference type="GO" id="GO:0006229">
    <property type="term" value="P:dUTP biosynthetic process"/>
    <property type="evidence" value="ECO:0007669"/>
    <property type="project" value="InterPro"/>
</dbReference>
<accession>A0A415G3D5</accession>
<keyword evidence="1" id="KW-0812">Transmembrane</keyword>
<dbReference type="Gene3D" id="2.70.40.10">
    <property type="match status" value="1"/>
</dbReference>
<evidence type="ECO:0000313" key="3">
    <source>
        <dbReference type="Proteomes" id="UP000283497"/>
    </source>
</evidence>
<dbReference type="Proteomes" id="UP000283497">
    <property type="component" value="Unassembled WGS sequence"/>
</dbReference>
<keyword evidence="1" id="KW-0472">Membrane</keyword>
<protein>
    <recommendedName>
        <fullName evidence="4">Deoxycytidine triphosphate deaminase</fullName>
    </recommendedName>
</protein>
<dbReference type="RefSeq" id="WP_118315258.1">
    <property type="nucleotide sequence ID" value="NZ_QRNJ01000089.1"/>
</dbReference>
<dbReference type="AlphaFoldDB" id="A0A415G3D5"/>
<organism evidence="2 3">
    <name type="scientific">Anaerobutyricum hallii</name>
    <dbReference type="NCBI Taxonomy" id="39488"/>
    <lineage>
        <taxon>Bacteria</taxon>
        <taxon>Bacillati</taxon>
        <taxon>Bacillota</taxon>
        <taxon>Clostridia</taxon>
        <taxon>Lachnospirales</taxon>
        <taxon>Lachnospiraceae</taxon>
        <taxon>Anaerobutyricum</taxon>
    </lineage>
</organism>
<feature type="transmembrane region" description="Helical" evidence="1">
    <location>
        <begin position="345"/>
        <end position="364"/>
    </location>
</feature>